<dbReference type="InterPro" id="IPR000725">
    <property type="entry name" value="Olfact_rcpt"/>
</dbReference>
<dbReference type="Pfam" id="PF13853">
    <property type="entry name" value="7tm_4"/>
    <property type="match status" value="1"/>
</dbReference>
<dbReference type="AlphaFoldDB" id="A0A091DEM1"/>
<feature type="transmembrane region" description="Helical" evidence="11">
    <location>
        <begin position="12"/>
        <end position="34"/>
    </location>
</feature>
<keyword evidence="13" id="KW-1185">Reference proteome</keyword>
<keyword evidence="5" id="KW-0552">Olfaction</keyword>
<protein>
    <submittedName>
        <fullName evidence="12">Olfactory receptor 5B21</fullName>
    </submittedName>
</protein>
<evidence type="ECO:0000256" key="2">
    <source>
        <dbReference type="ARBA" id="ARBA00022475"/>
    </source>
</evidence>
<keyword evidence="3" id="KW-0716">Sensory transduction</keyword>
<evidence type="ECO:0000256" key="6">
    <source>
        <dbReference type="ARBA" id="ARBA00022989"/>
    </source>
</evidence>
<keyword evidence="4 11" id="KW-0812">Transmembrane</keyword>
<dbReference type="InterPro" id="IPR050516">
    <property type="entry name" value="Olfactory_GPCR"/>
</dbReference>
<evidence type="ECO:0000256" key="11">
    <source>
        <dbReference type="SAM" id="Phobius"/>
    </source>
</evidence>
<dbReference type="Proteomes" id="UP000028990">
    <property type="component" value="Unassembled WGS sequence"/>
</dbReference>
<name>A0A091DEM1_FUKDA</name>
<dbReference type="GO" id="GO:0004930">
    <property type="term" value="F:G protein-coupled receptor activity"/>
    <property type="evidence" value="ECO:0007669"/>
    <property type="project" value="UniProtKB-KW"/>
</dbReference>
<evidence type="ECO:0000313" key="12">
    <source>
        <dbReference type="EMBL" id="KFO29537.1"/>
    </source>
</evidence>
<keyword evidence="8 11" id="KW-0472">Membrane</keyword>
<evidence type="ECO:0000313" key="13">
    <source>
        <dbReference type="Proteomes" id="UP000028990"/>
    </source>
</evidence>
<dbReference type="SUPFAM" id="SSF81321">
    <property type="entry name" value="Family A G protein-coupled receptor-like"/>
    <property type="match status" value="1"/>
</dbReference>
<feature type="transmembrane region" description="Helical" evidence="11">
    <location>
        <begin position="81"/>
        <end position="104"/>
    </location>
</feature>
<keyword evidence="2" id="KW-1003">Cell membrane</keyword>
<comment type="subcellular location">
    <subcellularLocation>
        <location evidence="1">Cell membrane</location>
        <topology evidence="1">Multi-pass membrane protein</topology>
    </subcellularLocation>
</comment>
<keyword evidence="10" id="KW-0807">Transducer</keyword>
<evidence type="ECO:0000256" key="10">
    <source>
        <dbReference type="ARBA" id="ARBA00023224"/>
    </source>
</evidence>
<evidence type="ECO:0000256" key="9">
    <source>
        <dbReference type="ARBA" id="ARBA00023170"/>
    </source>
</evidence>
<evidence type="ECO:0000256" key="1">
    <source>
        <dbReference type="ARBA" id="ARBA00004651"/>
    </source>
</evidence>
<dbReference type="GO" id="GO:0004984">
    <property type="term" value="F:olfactory receptor activity"/>
    <property type="evidence" value="ECO:0007669"/>
    <property type="project" value="InterPro"/>
</dbReference>
<evidence type="ECO:0000256" key="5">
    <source>
        <dbReference type="ARBA" id="ARBA00022725"/>
    </source>
</evidence>
<sequence length="203" mass="22423">MAYDHHAAECRPLRYITTVTTGVCAFLMVGSYVLNASVHTADTSRLSFCGSNAVAHRFCDIPHSWFSHAPTHASASWLCSLLWASTSSPLLLVLISHLFMYMAIRSMHSAEGWKGAFSTRVSHLTAVSTFYGTIIFRICVAGGKWLRQQAFQLPSEVMDPRKDAETVFTSSSVKGSRGMAPEEEMESSVMVFTVLLMLRSNTD</sequence>
<reference evidence="12 13" key="1">
    <citation type="submission" date="2013-11" db="EMBL/GenBank/DDBJ databases">
        <title>The Damaraland mole rat (Fukomys damarensis) genome and evolution of African mole rats.</title>
        <authorList>
            <person name="Gladyshev V.N."/>
            <person name="Fang X."/>
        </authorList>
    </citation>
    <scope>NUCLEOTIDE SEQUENCE [LARGE SCALE GENOMIC DNA]</scope>
    <source>
        <tissue evidence="12">Liver</tissue>
    </source>
</reference>
<evidence type="ECO:0000256" key="8">
    <source>
        <dbReference type="ARBA" id="ARBA00023136"/>
    </source>
</evidence>
<accession>A0A091DEM1</accession>
<evidence type="ECO:0000256" key="3">
    <source>
        <dbReference type="ARBA" id="ARBA00022606"/>
    </source>
</evidence>
<dbReference type="GO" id="GO:0005886">
    <property type="term" value="C:plasma membrane"/>
    <property type="evidence" value="ECO:0007669"/>
    <property type="project" value="UniProtKB-SubCell"/>
</dbReference>
<keyword evidence="7" id="KW-0297">G-protein coupled receptor</keyword>
<evidence type="ECO:0000256" key="4">
    <source>
        <dbReference type="ARBA" id="ARBA00022692"/>
    </source>
</evidence>
<dbReference type="EMBL" id="KN122588">
    <property type="protein sequence ID" value="KFO29537.1"/>
    <property type="molecule type" value="Genomic_DNA"/>
</dbReference>
<evidence type="ECO:0000256" key="7">
    <source>
        <dbReference type="ARBA" id="ARBA00023040"/>
    </source>
</evidence>
<dbReference type="Gene3D" id="1.20.1070.10">
    <property type="entry name" value="Rhodopsin 7-helix transmembrane proteins"/>
    <property type="match status" value="1"/>
</dbReference>
<organism evidence="12 13">
    <name type="scientific">Fukomys damarensis</name>
    <name type="common">Damaraland mole rat</name>
    <name type="synonym">Cryptomys damarensis</name>
    <dbReference type="NCBI Taxonomy" id="885580"/>
    <lineage>
        <taxon>Eukaryota</taxon>
        <taxon>Metazoa</taxon>
        <taxon>Chordata</taxon>
        <taxon>Craniata</taxon>
        <taxon>Vertebrata</taxon>
        <taxon>Euteleostomi</taxon>
        <taxon>Mammalia</taxon>
        <taxon>Eutheria</taxon>
        <taxon>Euarchontoglires</taxon>
        <taxon>Glires</taxon>
        <taxon>Rodentia</taxon>
        <taxon>Hystricomorpha</taxon>
        <taxon>Bathyergidae</taxon>
        <taxon>Fukomys</taxon>
    </lineage>
</organism>
<dbReference type="PANTHER" id="PTHR26452">
    <property type="entry name" value="OLFACTORY RECEPTOR"/>
    <property type="match status" value="1"/>
</dbReference>
<keyword evidence="6 11" id="KW-1133">Transmembrane helix</keyword>
<proteinExistence type="predicted"/>
<keyword evidence="9 12" id="KW-0675">Receptor</keyword>
<gene>
    <name evidence="12" type="ORF">H920_09144</name>
</gene>